<sequence>MKCRNSDIQARILVLNPRASFMPGDCHSLNLIVSDAASSSLDSVSFFGVLQKIYILLLASTMRWKILMDNITNLTVKLLSYIRWESHTDSIRPVSYQVTEVYDALMELVQSSKAEAGIRYNAQNLANQITDFKFLVSVVIWHDILFQIRSCLDFIVAYRDNGFEDVIIAAKEMAENLGVEPVFKETCVHPKKRQFGYEGRDEVMGSSEKKPQERVVLLVC</sequence>
<evidence type="ECO:0000313" key="2">
    <source>
        <dbReference type="Proteomes" id="UP000765507"/>
    </source>
</evidence>
<dbReference type="Proteomes" id="UP000765507">
    <property type="component" value="Unassembled WGS sequence"/>
</dbReference>
<protein>
    <submittedName>
        <fullName evidence="1">Uncharacterized protein</fullName>
    </submittedName>
</protein>
<name>A0A8T1SX83_CHESE</name>
<dbReference type="EMBL" id="JAHGAV010000073">
    <property type="protein sequence ID" value="KAG6933508.1"/>
    <property type="molecule type" value="Genomic_DNA"/>
</dbReference>
<keyword evidence="2" id="KW-1185">Reference proteome</keyword>
<accession>A0A8T1SX83</accession>
<organism evidence="1 2">
    <name type="scientific">Chelydra serpentina</name>
    <name type="common">Snapping turtle</name>
    <name type="synonym">Testudo serpentina</name>
    <dbReference type="NCBI Taxonomy" id="8475"/>
    <lineage>
        <taxon>Eukaryota</taxon>
        <taxon>Metazoa</taxon>
        <taxon>Chordata</taxon>
        <taxon>Craniata</taxon>
        <taxon>Vertebrata</taxon>
        <taxon>Euteleostomi</taxon>
        <taxon>Archelosauria</taxon>
        <taxon>Testudinata</taxon>
        <taxon>Testudines</taxon>
        <taxon>Cryptodira</taxon>
        <taxon>Durocryptodira</taxon>
        <taxon>Americhelydia</taxon>
        <taxon>Chelydroidea</taxon>
        <taxon>Chelydridae</taxon>
        <taxon>Chelydra</taxon>
    </lineage>
</organism>
<evidence type="ECO:0000313" key="1">
    <source>
        <dbReference type="EMBL" id="KAG6933508.1"/>
    </source>
</evidence>
<dbReference type="OrthoDB" id="10062065at2759"/>
<dbReference type="AlphaFoldDB" id="A0A8T1SX83"/>
<dbReference type="PANTHER" id="PTHR45749:SF35">
    <property type="entry name" value="AC-LIKE TRANSPOSASE-RELATED"/>
    <property type="match status" value="1"/>
</dbReference>
<proteinExistence type="predicted"/>
<comment type="caution">
    <text evidence="1">The sequence shown here is derived from an EMBL/GenBank/DDBJ whole genome shotgun (WGS) entry which is preliminary data.</text>
</comment>
<dbReference type="PANTHER" id="PTHR45749">
    <property type="match status" value="1"/>
</dbReference>
<gene>
    <name evidence="1" type="ORF">G0U57_019069</name>
</gene>
<reference evidence="1 2" key="1">
    <citation type="journal article" date="2020" name="G3 (Bethesda)">
        <title>Draft Genome of the Common Snapping Turtle, Chelydra serpentina, a Model for Phenotypic Plasticity in Reptiles.</title>
        <authorList>
            <person name="Das D."/>
            <person name="Singh S.K."/>
            <person name="Bierstedt J."/>
            <person name="Erickson A."/>
            <person name="Galli G.L.J."/>
            <person name="Crossley D.A. 2nd"/>
            <person name="Rhen T."/>
        </authorList>
    </citation>
    <scope>NUCLEOTIDE SEQUENCE [LARGE SCALE GENOMIC DNA]</scope>
    <source>
        <strain evidence="1">KW</strain>
    </source>
</reference>